<dbReference type="Proteomes" id="UP000499080">
    <property type="component" value="Unassembled WGS sequence"/>
</dbReference>
<name>A0A4Y2T2B2_ARAVE</name>
<sequence length="559" mass="64244">MNKLLNLESVKSASNVKALRRLYDEIEIAVQNLEAQGVTKGSFGQLLIPVLLKSIPEEFVLEFNRKKKSKDEICVSDLLDFLKKEIECRESTYLLCQEEKVTLPPRFEHVKFDNKKFSRNVPTAGSFNAVDNRTCIFCDKYHNSVSCDESVSEKLYKLSNDNRCYVCFRKFHVGRNCRYKSNCPKCGLKSHHESICTNNYNRNKTRAVSSLDKNETSENAQETLEDEKQNSPNEKTISVTPCNYISCKKNTLLQTCSVLTYCNDKAETLGLDWDEALPPEIKNEWMLWRSELNELERMSLPRKYFKGCEKSEVSLHVFADASPKAYGAVAYFRYLHDKKDNCTSFIAAKGRVAPLKPLTLPRLELIAALVATKLAKFCFHGMFSELCKKTFLWSDSQITLHWIKGNNKNWKPFAANRVSEIRTLTDPGQWFHCSGKENPADLLSRGESTVNLVKSSLWSHGPSWLSLSECDWPMKQQREIDEESILNEKRSQSVNALQVSDKKAEIPTLLDLSRFSRLLKVYRITAYVMRFINNIKRNSIKLKGQLSSDEILNAELHWV</sequence>
<dbReference type="InterPro" id="IPR008042">
    <property type="entry name" value="Retrotrans_Pao"/>
</dbReference>
<dbReference type="Pfam" id="PF05380">
    <property type="entry name" value="Peptidase_A17"/>
    <property type="match status" value="1"/>
</dbReference>
<proteinExistence type="predicted"/>
<evidence type="ECO:0000313" key="3">
    <source>
        <dbReference type="Proteomes" id="UP000499080"/>
    </source>
</evidence>
<feature type="region of interest" description="Disordered" evidence="1">
    <location>
        <begin position="207"/>
        <end position="232"/>
    </location>
</feature>
<dbReference type="EMBL" id="BGPR01025652">
    <property type="protein sequence ID" value="GBN94744.1"/>
    <property type="molecule type" value="Genomic_DNA"/>
</dbReference>
<dbReference type="OrthoDB" id="8045564at2759"/>
<evidence type="ECO:0000313" key="2">
    <source>
        <dbReference type="EMBL" id="GBN94744.1"/>
    </source>
</evidence>
<keyword evidence="3" id="KW-1185">Reference proteome</keyword>
<feature type="non-terminal residue" evidence="2">
    <location>
        <position position="559"/>
    </location>
</feature>
<gene>
    <name evidence="2" type="ORF">AVEN_224399_1</name>
</gene>
<comment type="caution">
    <text evidence="2">The sequence shown here is derived from an EMBL/GenBank/DDBJ whole genome shotgun (WGS) entry which is preliminary data.</text>
</comment>
<protein>
    <submittedName>
        <fullName evidence="2">Uncharacterized protein</fullName>
    </submittedName>
</protein>
<dbReference type="AlphaFoldDB" id="A0A4Y2T2B2"/>
<evidence type="ECO:0000256" key="1">
    <source>
        <dbReference type="SAM" id="MobiDB-lite"/>
    </source>
</evidence>
<dbReference type="PANTHER" id="PTHR47331">
    <property type="entry name" value="PHD-TYPE DOMAIN-CONTAINING PROTEIN"/>
    <property type="match status" value="1"/>
</dbReference>
<accession>A0A4Y2T2B2</accession>
<reference evidence="2 3" key="1">
    <citation type="journal article" date="2019" name="Sci. Rep.">
        <title>Orb-weaving spider Araneus ventricosus genome elucidates the spidroin gene catalogue.</title>
        <authorList>
            <person name="Kono N."/>
            <person name="Nakamura H."/>
            <person name="Ohtoshi R."/>
            <person name="Moran D.A.P."/>
            <person name="Shinohara A."/>
            <person name="Yoshida Y."/>
            <person name="Fujiwara M."/>
            <person name="Mori M."/>
            <person name="Tomita M."/>
            <person name="Arakawa K."/>
        </authorList>
    </citation>
    <scope>NUCLEOTIDE SEQUENCE [LARGE SCALE GENOMIC DNA]</scope>
</reference>
<organism evidence="2 3">
    <name type="scientific">Araneus ventricosus</name>
    <name type="common">Orbweaver spider</name>
    <name type="synonym">Epeira ventricosa</name>
    <dbReference type="NCBI Taxonomy" id="182803"/>
    <lineage>
        <taxon>Eukaryota</taxon>
        <taxon>Metazoa</taxon>
        <taxon>Ecdysozoa</taxon>
        <taxon>Arthropoda</taxon>
        <taxon>Chelicerata</taxon>
        <taxon>Arachnida</taxon>
        <taxon>Araneae</taxon>
        <taxon>Araneomorphae</taxon>
        <taxon>Entelegynae</taxon>
        <taxon>Araneoidea</taxon>
        <taxon>Araneidae</taxon>
        <taxon>Araneus</taxon>
    </lineage>
</organism>